<dbReference type="EMBL" id="KZ506037">
    <property type="protein sequence ID" value="PKU42055.1"/>
    <property type="molecule type" value="Genomic_DNA"/>
</dbReference>
<keyword evidence="2" id="KW-1185">Reference proteome</keyword>
<accession>A0A2I0U7N9</accession>
<protein>
    <recommendedName>
        <fullName evidence="3">Mitochondrial fission process protein 1</fullName>
    </recommendedName>
</protein>
<evidence type="ECO:0000313" key="2">
    <source>
        <dbReference type="Proteomes" id="UP000233556"/>
    </source>
</evidence>
<dbReference type="Proteomes" id="UP000233556">
    <property type="component" value="Unassembled WGS sequence"/>
</dbReference>
<dbReference type="GO" id="GO:0007508">
    <property type="term" value="P:larval heart development"/>
    <property type="evidence" value="ECO:0007669"/>
    <property type="project" value="TreeGrafter"/>
</dbReference>
<dbReference type="OrthoDB" id="6152807at2759"/>
<dbReference type="Gene3D" id="3.60.10.10">
    <property type="entry name" value="Endonuclease/exonuclease/phosphatase"/>
    <property type="match status" value="1"/>
</dbReference>
<dbReference type="AlphaFoldDB" id="A0A2I0U7N9"/>
<gene>
    <name evidence="1" type="ORF">llap_7636</name>
</gene>
<dbReference type="SUPFAM" id="SSF56219">
    <property type="entry name" value="DNase I-like"/>
    <property type="match status" value="1"/>
</dbReference>
<organism evidence="1 2">
    <name type="scientific">Limosa lapponica baueri</name>
    <dbReference type="NCBI Taxonomy" id="1758121"/>
    <lineage>
        <taxon>Eukaryota</taxon>
        <taxon>Metazoa</taxon>
        <taxon>Chordata</taxon>
        <taxon>Craniata</taxon>
        <taxon>Vertebrata</taxon>
        <taxon>Euteleostomi</taxon>
        <taxon>Archelosauria</taxon>
        <taxon>Archosauria</taxon>
        <taxon>Dinosauria</taxon>
        <taxon>Saurischia</taxon>
        <taxon>Theropoda</taxon>
        <taxon>Coelurosauria</taxon>
        <taxon>Aves</taxon>
        <taxon>Neognathae</taxon>
        <taxon>Neoaves</taxon>
        <taxon>Charadriiformes</taxon>
        <taxon>Scolopacidae</taxon>
        <taxon>Limosa</taxon>
    </lineage>
</organism>
<dbReference type="GO" id="GO:0061343">
    <property type="term" value="P:cell adhesion involved in heart morphogenesis"/>
    <property type="evidence" value="ECO:0007669"/>
    <property type="project" value="TreeGrafter"/>
</dbReference>
<reference evidence="2" key="1">
    <citation type="submission" date="2017-11" db="EMBL/GenBank/DDBJ databases">
        <authorList>
            <person name="Lima N.C."/>
            <person name="Parody-Merino A.M."/>
            <person name="Battley P.F."/>
            <person name="Fidler A.E."/>
            <person name="Prosdocimi F."/>
        </authorList>
    </citation>
    <scope>NUCLEOTIDE SEQUENCE [LARGE SCALE GENOMIC DNA]</scope>
</reference>
<proteinExistence type="predicted"/>
<sequence>MPWHSMGNKQEKLEAPMLLESYDIVTITETWWDESYHWSVAIDGYKLFRRDRQGRRGRGVALYVKERIEGEEMSLKNSQEEVESLWVGTRDRGNKGNLVVGIYYRLPG</sequence>
<dbReference type="PANTHER" id="PTHR33395">
    <property type="entry name" value="TRANSCRIPTASE, PUTATIVE-RELATED-RELATED"/>
    <property type="match status" value="1"/>
</dbReference>
<evidence type="ECO:0000313" key="1">
    <source>
        <dbReference type="EMBL" id="PKU42055.1"/>
    </source>
</evidence>
<dbReference type="GO" id="GO:0031012">
    <property type="term" value="C:extracellular matrix"/>
    <property type="evidence" value="ECO:0007669"/>
    <property type="project" value="TreeGrafter"/>
</dbReference>
<evidence type="ECO:0008006" key="3">
    <source>
        <dbReference type="Google" id="ProtNLM"/>
    </source>
</evidence>
<dbReference type="InterPro" id="IPR036691">
    <property type="entry name" value="Endo/exonu/phosph_ase_sf"/>
</dbReference>
<name>A0A2I0U7N9_LIMLA</name>
<dbReference type="PANTHER" id="PTHR33395:SF22">
    <property type="entry name" value="REVERSE TRANSCRIPTASE DOMAIN-CONTAINING PROTEIN"/>
    <property type="match status" value="1"/>
</dbReference>
<reference evidence="2" key="2">
    <citation type="submission" date="2017-12" db="EMBL/GenBank/DDBJ databases">
        <title>Genome sequence of the Bar-tailed Godwit (Limosa lapponica baueri).</title>
        <authorList>
            <person name="Lima N.C.B."/>
            <person name="Parody-Merino A.M."/>
            <person name="Battley P.F."/>
            <person name="Fidler A.E."/>
            <person name="Prosdocimi F."/>
        </authorList>
    </citation>
    <scope>NUCLEOTIDE SEQUENCE [LARGE SCALE GENOMIC DNA]</scope>
</reference>